<sequence>MQLWQTFEQVYKKKYVDVDFRSPTILLEGELFETLKLSKGQSIDDFYAQLLEKATILHKSDHEILIKFINGLPDQLAFFVRAGHHHDSPNCLAAAKMGDAYGYRKDDAPLVAAVTKSANNIHAAEEPGVHRAGPPRRQLNNISVHQSAHVNISNKTVLDSGHEHYSNYSESTESTSDDDSVFVCKILYMPVRIANLEISALIDTGLFVTEENPDLGFTNVVQHQIRLKPDFKPKHQRSYRLTPEKKDILRHHLDELLRQGVIAPVDETEDVPITSPVVLVSKRTNQKGKANTSSKETSLSKFRFCCDFGAEMEPLTRLLKKYERFNWTDEHQRTFQNVKSLLMNSPILAFPNFNLPFRLAVDSCCNGIGYVLYQKINEIDEIRDIRFGSKALKLLGIVTAVLECSSYLRTKPFVIECYHQTLKPLFINQLRGAIYERWIAILQQYNFEIQYKPAREMQVPDALSRCTQETSNAFESPDEKDPYFPYEPENTGQFIVPGGIQLTTLLRDSYTSDSNNLQLKQYLSVCARSTESSHIQDPDKIFNQSTASDTIQDSDKIFEQSTDINDTHTSYNDMSDNEITNNYTKKRDSVTCVDSNEYTPSFAHHCLGACERPHRTLSERLTPFLVKGKPWEDVLPGIVFSMNNTPNQSVGFSPFDIVYGKRPQFPLSLHIKDTDFSSVPKDYHTYLKQQCEKLNIIRTEVEKNSINSKVKMLDRVNKDKIQNISFHGNDTVYLLKEPTGSGQKFKNKFAGPLKSAYERKPNPSKNFMDPVLTKLDDVEVQDHTSMDEDSTPVKDNSNTNYDNLSDNISESDKTRKSDNILFVQNNKAPSRPKRAKKLPARFKDQNFINFSEVDVSSESTSASQLKVKRFLAQKIINGHSSYLAHIVGEPAQHDIWLQENQLGPKAKAKLNSRPPPQI</sequence>
<evidence type="ECO:0000259" key="3">
    <source>
        <dbReference type="Pfam" id="PF17919"/>
    </source>
</evidence>
<reference evidence="4 5" key="1">
    <citation type="submission" date="2020-06" db="EMBL/GenBank/DDBJ databases">
        <authorList>
            <person name="Li R."/>
            <person name="Bekaert M."/>
        </authorList>
    </citation>
    <scope>NUCLEOTIDE SEQUENCE [LARGE SCALE GENOMIC DNA]</scope>
    <source>
        <strain evidence="5">wild</strain>
    </source>
</reference>
<dbReference type="InterPro" id="IPR043502">
    <property type="entry name" value="DNA/RNA_pol_sf"/>
</dbReference>
<accession>A0A6J8EUV0</accession>
<dbReference type="InterPro" id="IPR043128">
    <property type="entry name" value="Rev_trsase/Diguanyl_cyclase"/>
</dbReference>
<keyword evidence="1" id="KW-0511">Multifunctional enzyme</keyword>
<evidence type="ECO:0000313" key="4">
    <source>
        <dbReference type="EMBL" id="CAC5424317.1"/>
    </source>
</evidence>
<gene>
    <name evidence="4" type="ORF">MCOR_56236</name>
</gene>
<dbReference type="GO" id="GO:0003824">
    <property type="term" value="F:catalytic activity"/>
    <property type="evidence" value="ECO:0007669"/>
    <property type="project" value="UniProtKB-KW"/>
</dbReference>
<dbReference type="Gene3D" id="3.30.70.270">
    <property type="match status" value="1"/>
</dbReference>
<dbReference type="GO" id="GO:0006259">
    <property type="term" value="P:DNA metabolic process"/>
    <property type="evidence" value="ECO:0007669"/>
    <property type="project" value="UniProtKB-ARBA"/>
</dbReference>
<dbReference type="InterPro" id="IPR036397">
    <property type="entry name" value="RNaseH_sf"/>
</dbReference>
<evidence type="ECO:0000256" key="1">
    <source>
        <dbReference type="ARBA" id="ARBA00023268"/>
    </source>
</evidence>
<keyword evidence="5" id="KW-1185">Reference proteome</keyword>
<dbReference type="InterPro" id="IPR050951">
    <property type="entry name" value="Retrovirus_Pol_polyprotein"/>
</dbReference>
<organism evidence="4 5">
    <name type="scientific">Mytilus coruscus</name>
    <name type="common">Sea mussel</name>
    <dbReference type="NCBI Taxonomy" id="42192"/>
    <lineage>
        <taxon>Eukaryota</taxon>
        <taxon>Metazoa</taxon>
        <taxon>Spiralia</taxon>
        <taxon>Lophotrochozoa</taxon>
        <taxon>Mollusca</taxon>
        <taxon>Bivalvia</taxon>
        <taxon>Autobranchia</taxon>
        <taxon>Pteriomorphia</taxon>
        <taxon>Mytilida</taxon>
        <taxon>Mytiloidea</taxon>
        <taxon>Mytilidae</taxon>
        <taxon>Mytilinae</taxon>
        <taxon>Mytilus</taxon>
    </lineage>
</organism>
<dbReference type="PANTHER" id="PTHR37984:SF5">
    <property type="entry name" value="PROTEIN NYNRIN-LIKE"/>
    <property type="match status" value="1"/>
</dbReference>
<name>A0A6J8EUV0_MYTCO</name>
<proteinExistence type="predicted"/>
<dbReference type="SUPFAM" id="SSF56672">
    <property type="entry name" value="DNA/RNA polymerases"/>
    <property type="match status" value="1"/>
</dbReference>
<dbReference type="Gene3D" id="3.30.420.10">
    <property type="entry name" value="Ribonuclease H-like superfamily/Ribonuclease H"/>
    <property type="match status" value="1"/>
</dbReference>
<dbReference type="InterPro" id="IPR041577">
    <property type="entry name" value="RT_RNaseH_2"/>
</dbReference>
<dbReference type="Proteomes" id="UP000507470">
    <property type="component" value="Unassembled WGS sequence"/>
</dbReference>
<dbReference type="PANTHER" id="PTHR37984">
    <property type="entry name" value="PROTEIN CBG26694"/>
    <property type="match status" value="1"/>
</dbReference>
<evidence type="ECO:0000313" key="5">
    <source>
        <dbReference type="Proteomes" id="UP000507470"/>
    </source>
</evidence>
<evidence type="ECO:0000256" key="2">
    <source>
        <dbReference type="SAM" id="MobiDB-lite"/>
    </source>
</evidence>
<dbReference type="GO" id="GO:0003676">
    <property type="term" value="F:nucleic acid binding"/>
    <property type="evidence" value="ECO:0007669"/>
    <property type="project" value="InterPro"/>
</dbReference>
<dbReference type="AlphaFoldDB" id="A0A6J8EUV0"/>
<dbReference type="Pfam" id="PF17919">
    <property type="entry name" value="RT_RNaseH_2"/>
    <property type="match status" value="1"/>
</dbReference>
<feature type="region of interest" description="Disordered" evidence="2">
    <location>
        <begin position="782"/>
        <end position="817"/>
    </location>
</feature>
<dbReference type="Gene3D" id="3.10.10.10">
    <property type="entry name" value="HIV Type 1 Reverse Transcriptase, subunit A, domain 1"/>
    <property type="match status" value="1"/>
</dbReference>
<feature type="domain" description="Reverse transcriptase/retrotransposon-derived protein RNase H-like" evidence="3">
    <location>
        <begin position="327"/>
        <end position="393"/>
    </location>
</feature>
<feature type="compositionally biased region" description="Polar residues" evidence="2">
    <location>
        <begin position="793"/>
        <end position="808"/>
    </location>
</feature>
<protein>
    <recommendedName>
        <fullName evidence="3">Reverse transcriptase/retrotransposon-derived protein RNase H-like domain-containing protein</fullName>
    </recommendedName>
</protein>
<dbReference type="EMBL" id="CACVKT020010003">
    <property type="protein sequence ID" value="CAC5424317.1"/>
    <property type="molecule type" value="Genomic_DNA"/>
</dbReference>